<evidence type="ECO:0000313" key="1">
    <source>
        <dbReference type="EMBL" id="KIO17497.1"/>
    </source>
</evidence>
<dbReference type="AlphaFoldDB" id="A0A0C3L7L4"/>
<dbReference type="Proteomes" id="UP000054248">
    <property type="component" value="Unassembled WGS sequence"/>
</dbReference>
<protein>
    <submittedName>
        <fullName evidence="1">Uncharacterized protein</fullName>
    </submittedName>
</protein>
<evidence type="ECO:0000313" key="2">
    <source>
        <dbReference type="Proteomes" id="UP000054248"/>
    </source>
</evidence>
<organism evidence="1 2">
    <name type="scientific">Tulasnella calospora MUT 4182</name>
    <dbReference type="NCBI Taxonomy" id="1051891"/>
    <lineage>
        <taxon>Eukaryota</taxon>
        <taxon>Fungi</taxon>
        <taxon>Dikarya</taxon>
        <taxon>Basidiomycota</taxon>
        <taxon>Agaricomycotina</taxon>
        <taxon>Agaricomycetes</taxon>
        <taxon>Cantharellales</taxon>
        <taxon>Tulasnellaceae</taxon>
        <taxon>Tulasnella</taxon>
    </lineage>
</organism>
<dbReference type="EMBL" id="KN823376">
    <property type="protein sequence ID" value="KIO17497.1"/>
    <property type="molecule type" value="Genomic_DNA"/>
</dbReference>
<keyword evidence="2" id="KW-1185">Reference proteome</keyword>
<reference evidence="2" key="2">
    <citation type="submission" date="2015-01" db="EMBL/GenBank/DDBJ databases">
        <title>Evolutionary Origins and Diversification of the Mycorrhizal Mutualists.</title>
        <authorList>
            <consortium name="DOE Joint Genome Institute"/>
            <consortium name="Mycorrhizal Genomics Consortium"/>
            <person name="Kohler A."/>
            <person name="Kuo A."/>
            <person name="Nagy L.G."/>
            <person name="Floudas D."/>
            <person name="Copeland A."/>
            <person name="Barry K.W."/>
            <person name="Cichocki N."/>
            <person name="Veneault-Fourrey C."/>
            <person name="LaButti K."/>
            <person name="Lindquist E.A."/>
            <person name="Lipzen A."/>
            <person name="Lundell T."/>
            <person name="Morin E."/>
            <person name="Murat C."/>
            <person name="Riley R."/>
            <person name="Ohm R."/>
            <person name="Sun H."/>
            <person name="Tunlid A."/>
            <person name="Henrissat B."/>
            <person name="Grigoriev I.V."/>
            <person name="Hibbett D.S."/>
            <person name="Martin F."/>
        </authorList>
    </citation>
    <scope>NUCLEOTIDE SEQUENCE [LARGE SCALE GENOMIC DNA]</scope>
    <source>
        <strain evidence="2">MUT 4182</strain>
    </source>
</reference>
<name>A0A0C3L7L4_9AGAM</name>
<accession>A0A0C3L7L4</accession>
<sequence length="121" mass="13941">MSYEREDETLREAERLITGYRNASTLERCHKVEAFRKLWNYPTENDESRSGTFRRMLHVGLSPFITEALTAKEPVTDHPGFRDGFATQGKRQILPGATPVKFTLGGRFFIGEKQIARQKHL</sequence>
<gene>
    <name evidence="1" type="ORF">M407DRAFT_32827</name>
</gene>
<proteinExistence type="predicted"/>
<dbReference type="HOGENOM" id="CLU_2039792_0_0_1"/>
<dbReference type="OrthoDB" id="10555112at2759"/>
<reference evidence="1 2" key="1">
    <citation type="submission" date="2014-04" db="EMBL/GenBank/DDBJ databases">
        <authorList>
            <consortium name="DOE Joint Genome Institute"/>
            <person name="Kuo A."/>
            <person name="Girlanda M."/>
            <person name="Perotto S."/>
            <person name="Kohler A."/>
            <person name="Nagy L.G."/>
            <person name="Floudas D."/>
            <person name="Copeland A."/>
            <person name="Barry K.W."/>
            <person name="Cichocki N."/>
            <person name="Veneault-Fourrey C."/>
            <person name="LaButti K."/>
            <person name="Lindquist E.A."/>
            <person name="Lipzen A."/>
            <person name="Lundell T."/>
            <person name="Morin E."/>
            <person name="Murat C."/>
            <person name="Sun H."/>
            <person name="Tunlid A."/>
            <person name="Henrissat B."/>
            <person name="Grigoriev I.V."/>
            <person name="Hibbett D.S."/>
            <person name="Martin F."/>
            <person name="Nordberg H.P."/>
            <person name="Cantor M.N."/>
            <person name="Hua S.X."/>
        </authorList>
    </citation>
    <scope>NUCLEOTIDE SEQUENCE [LARGE SCALE GENOMIC DNA]</scope>
    <source>
        <strain evidence="1 2">MUT 4182</strain>
    </source>
</reference>